<dbReference type="AlphaFoldDB" id="A0A7R8WL89"/>
<dbReference type="EMBL" id="OB667150">
    <property type="protein sequence ID" value="CAD7233868.1"/>
    <property type="molecule type" value="Genomic_DNA"/>
</dbReference>
<evidence type="ECO:0000256" key="2">
    <source>
        <dbReference type="SAM" id="MobiDB-lite"/>
    </source>
</evidence>
<evidence type="ECO:0000313" key="4">
    <source>
        <dbReference type="EMBL" id="CAD7233868.1"/>
    </source>
</evidence>
<organism evidence="4">
    <name type="scientific">Cyprideis torosa</name>
    <dbReference type="NCBI Taxonomy" id="163714"/>
    <lineage>
        <taxon>Eukaryota</taxon>
        <taxon>Metazoa</taxon>
        <taxon>Ecdysozoa</taxon>
        <taxon>Arthropoda</taxon>
        <taxon>Crustacea</taxon>
        <taxon>Oligostraca</taxon>
        <taxon>Ostracoda</taxon>
        <taxon>Podocopa</taxon>
        <taxon>Podocopida</taxon>
        <taxon>Cytherocopina</taxon>
        <taxon>Cytheroidea</taxon>
        <taxon>Cytherideidae</taxon>
        <taxon>Cyprideis</taxon>
    </lineage>
</organism>
<dbReference type="SUPFAM" id="SSF54648">
    <property type="entry name" value="DLC"/>
    <property type="match status" value="2"/>
</dbReference>
<feature type="chain" id="PRO_5043826145" evidence="3">
    <location>
        <begin position="21"/>
        <end position="414"/>
    </location>
</feature>
<gene>
    <name evidence="4" type="ORF">CTOB1V02_LOCUS11687</name>
</gene>
<dbReference type="SMART" id="SM01375">
    <property type="entry name" value="Dynein_light"/>
    <property type="match status" value="2"/>
</dbReference>
<evidence type="ECO:0000256" key="1">
    <source>
        <dbReference type="SAM" id="Coils"/>
    </source>
</evidence>
<dbReference type="Gene3D" id="3.30.740.10">
    <property type="entry name" value="Protein Inhibitor Of Neuronal Nitric Oxide Synthase"/>
    <property type="match status" value="2"/>
</dbReference>
<sequence>MTNPSLFLVLMAVDWASGQGQLQVQQAYPSFPLQQSRNSERAVRMKQKSMPDDRLNKVLRYTNKALDEHNSTRSFNDYFAICNQIFEALQNEEGGTWTCIAGAPESFSHNTHWFTNWYAHFTLDDQHRFIIYKGAQAIPLKPCKNECGTQEAKVKELEELGATKDEKISELERENKALEKEKNTAIRESSGLKQQQSRNSERAVRMKQKSMPDDRLNKVLRYTNKALDEHNSTRSFNDYFAICNQIFEALQNEEGGTWTCIAGAPESFSHNTHWFTNWYAHFTLDDQHRFIIYKGAQAIPLKPCKNECGTQEAKVKELEELGATKDEKISELERENKALEKEKNTAIRESSGLKQELADLKLELKTMNLEQLTEGVSAAQARREAEEARLQAVVAQRKAAEASQKNAEFRSFQN</sequence>
<evidence type="ECO:0000256" key="3">
    <source>
        <dbReference type="SAM" id="SignalP"/>
    </source>
</evidence>
<feature type="coiled-coil region" evidence="1">
    <location>
        <begin position="315"/>
        <end position="405"/>
    </location>
</feature>
<feature type="signal peptide" evidence="3">
    <location>
        <begin position="1"/>
        <end position="20"/>
    </location>
</feature>
<reference evidence="4" key="1">
    <citation type="submission" date="2020-11" db="EMBL/GenBank/DDBJ databases">
        <authorList>
            <person name="Tran Van P."/>
        </authorList>
    </citation>
    <scope>NUCLEOTIDE SEQUENCE</scope>
</reference>
<dbReference type="InterPro" id="IPR037177">
    <property type="entry name" value="DLC_sf"/>
</dbReference>
<dbReference type="GO" id="GO:0030286">
    <property type="term" value="C:dynein complex"/>
    <property type="evidence" value="ECO:0007669"/>
    <property type="project" value="InterPro"/>
</dbReference>
<keyword evidence="3" id="KW-0732">Signal</keyword>
<accession>A0A7R8WL89</accession>
<keyword evidence="1" id="KW-0175">Coiled coil</keyword>
<feature type="compositionally biased region" description="Basic and acidic residues" evidence="2">
    <location>
        <begin position="199"/>
        <end position="210"/>
    </location>
</feature>
<protein>
    <submittedName>
        <fullName evidence="4">Uncharacterized protein</fullName>
    </submittedName>
</protein>
<proteinExistence type="predicted"/>
<name>A0A7R8WL89_9CRUS</name>
<dbReference type="GO" id="GO:0007017">
    <property type="term" value="P:microtubule-based process"/>
    <property type="evidence" value="ECO:0007669"/>
    <property type="project" value="InterPro"/>
</dbReference>
<dbReference type="InterPro" id="IPR001372">
    <property type="entry name" value="Dynein_light_chain_typ-1/2"/>
</dbReference>
<feature type="region of interest" description="Disordered" evidence="2">
    <location>
        <begin position="178"/>
        <end position="210"/>
    </location>
</feature>
<dbReference type="Pfam" id="PF01221">
    <property type="entry name" value="Dynein_light"/>
    <property type="match status" value="2"/>
</dbReference>